<dbReference type="SUPFAM" id="SSF52540">
    <property type="entry name" value="P-loop containing nucleoside triphosphate hydrolases"/>
    <property type="match status" value="1"/>
</dbReference>
<dbReference type="RefSeq" id="WP_225265995.1">
    <property type="nucleotide sequence ID" value="NZ_CP084058.1"/>
</dbReference>
<feature type="domain" description="Double-GTPase 2" evidence="1">
    <location>
        <begin position="31"/>
        <end position="226"/>
    </location>
</feature>
<reference evidence="2" key="1">
    <citation type="submission" date="2016-04" db="EMBL/GenBank/DDBJ databases">
        <authorList>
            <person name="Evans L.H."/>
            <person name="Alamgir A."/>
            <person name="Owens N."/>
            <person name="Weber N.D."/>
            <person name="Virtaneva K."/>
            <person name="Barbian K."/>
            <person name="Babar A."/>
            <person name="Rosenke K."/>
        </authorList>
    </citation>
    <scope>NUCLEOTIDE SEQUENCE</scope>
    <source>
        <strain evidence="2">Nono1</strain>
    </source>
</reference>
<dbReference type="InterPro" id="IPR045528">
    <property type="entry name" value="DO-GTPase2"/>
</dbReference>
<dbReference type="InterPro" id="IPR027417">
    <property type="entry name" value="P-loop_NTPase"/>
</dbReference>
<organism evidence="2">
    <name type="scientific">Nonomuraea gerenzanensis</name>
    <dbReference type="NCBI Taxonomy" id="93944"/>
    <lineage>
        <taxon>Bacteria</taxon>
        <taxon>Bacillati</taxon>
        <taxon>Actinomycetota</taxon>
        <taxon>Actinomycetes</taxon>
        <taxon>Streptosporangiales</taxon>
        <taxon>Streptosporangiaceae</taxon>
        <taxon>Nonomuraea</taxon>
    </lineage>
</organism>
<dbReference type="EMBL" id="LT559118">
    <property type="protein sequence ID" value="SBO97210.1"/>
    <property type="molecule type" value="Genomic_DNA"/>
</dbReference>
<accession>A0A1M4EEH1</accession>
<dbReference type="Gene3D" id="3.40.50.300">
    <property type="entry name" value="P-loop containing nucleotide triphosphate hydrolases"/>
    <property type="match status" value="1"/>
</dbReference>
<dbReference type="AlphaFoldDB" id="A0A1M4EEH1"/>
<protein>
    <recommendedName>
        <fullName evidence="1">Double-GTPase 2 domain-containing protein</fullName>
    </recommendedName>
</protein>
<sequence>MSEKPARRQRLGNAPWRKITGRYGEDAIIDVTMLGSVGVGKTTLLASMYERFGQVIGATDLQVTPTDRKTSVSLQGYIEDLRRIADGLRVQGGIQGTGELRDYAFDVGRKGRAPLFKLRFTDYPGKYLLNPDNSDDEKLQRALERAHVILVAIDSAALIERNGRYHNLINIPQIVTDEIKRMLQARMDRLIILAPLKCETYVEKPPGAQELRAKIVEEYRTLLDYIGSGELRERVGCVITPVQTVGAVVFHRLEEDPQHRNPVFEFRVKAVGARYAPLHTDQLLRYALRFVVNKYRDSDHRGVMRAWWERAMGTDAAMVEAAREFAAGCKSDDGFGVLQSHPYLDGQ</sequence>
<evidence type="ECO:0000259" key="1">
    <source>
        <dbReference type="Pfam" id="PF19993"/>
    </source>
</evidence>
<name>A0A1M4EEH1_9ACTN</name>
<gene>
    <name evidence="2" type="ORF">BN4615_P6726</name>
</gene>
<evidence type="ECO:0000313" key="2">
    <source>
        <dbReference type="EMBL" id="SBO97210.1"/>
    </source>
</evidence>
<proteinExistence type="predicted"/>
<dbReference type="Pfam" id="PF19993">
    <property type="entry name" value="DO-GTPase2"/>
    <property type="match status" value="1"/>
</dbReference>